<dbReference type="Proteomes" id="UP000815677">
    <property type="component" value="Unassembled WGS sequence"/>
</dbReference>
<proteinExistence type="predicted"/>
<evidence type="ECO:0000256" key="1">
    <source>
        <dbReference type="SAM" id="MobiDB-lite"/>
    </source>
</evidence>
<evidence type="ECO:0000313" key="3">
    <source>
        <dbReference type="Proteomes" id="UP000815677"/>
    </source>
</evidence>
<feature type="region of interest" description="Disordered" evidence="1">
    <location>
        <begin position="38"/>
        <end position="106"/>
    </location>
</feature>
<organism evidence="2 3">
    <name type="scientific">Mycena chlorophos</name>
    <name type="common">Agaric fungus</name>
    <name type="synonym">Agaricus chlorophos</name>
    <dbReference type="NCBI Taxonomy" id="658473"/>
    <lineage>
        <taxon>Eukaryota</taxon>
        <taxon>Fungi</taxon>
        <taxon>Dikarya</taxon>
        <taxon>Basidiomycota</taxon>
        <taxon>Agaricomycotina</taxon>
        <taxon>Agaricomycetes</taxon>
        <taxon>Agaricomycetidae</taxon>
        <taxon>Agaricales</taxon>
        <taxon>Marasmiineae</taxon>
        <taxon>Mycenaceae</taxon>
        <taxon>Mycena</taxon>
    </lineage>
</organism>
<evidence type="ECO:0000313" key="2">
    <source>
        <dbReference type="EMBL" id="GAT55161.1"/>
    </source>
</evidence>
<gene>
    <name evidence="2" type="ORF">MCHLO_11958</name>
</gene>
<sequence length="492" mass="54196">MDLRVTEAGPVEARTPWWSPSRILFLFLGTLFSPGGRPGTASRKEAFSEGSGPVPQCRGRARGGGRRRAREAALGRNPATGSTTRDNAALGHAPSTRPTRLSRRHRRWPQAPCPLRPYPLLASARHFPEPWPGRVWRWRMVAADVLCAKLRHSHERRRGIRDAMGERGGNGREMQWARAPPRRRRAYTDSSTLGQGCFCARRGVLVRSSSSDALPVRATNHLRYLRHDLVGVSESPHPHVPSHHAGRQTRSVSPPHPLHSPLGLDLLTALDDDGVSVLSCVGAQLVDFGIGEVRNGDVFAGHGPPERRRLMRSVSGKEGTSPGRELAPSSSLPRRFQELEATMTASVGNGAVTLHLELPAVSLSADSASKHPPAHCNSFTAPATLTAAHAIDLRREHKPLVAGHDNNRVTCENATPSQLVPPALVCLSAVSWSCTRRAVWCLWNPYRRRRLAGRRRRWQWVAASASPSLAFTFRPSRRHRRPKTVPYQPTCA</sequence>
<protein>
    <submittedName>
        <fullName evidence="2">Uncharacterized protein</fullName>
    </submittedName>
</protein>
<reference evidence="2" key="1">
    <citation type="submission" date="2014-09" db="EMBL/GenBank/DDBJ databases">
        <title>Genome sequence of the luminous mushroom Mycena chlorophos for searching fungal bioluminescence genes.</title>
        <authorList>
            <person name="Tanaka Y."/>
            <person name="Kasuga D."/>
            <person name="Oba Y."/>
            <person name="Hase S."/>
            <person name="Sato K."/>
            <person name="Oba Y."/>
            <person name="Sakakibara Y."/>
        </authorList>
    </citation>
    <scope>NUCLEOTIDE SEQUENCE</scope>
</reference>
<feature type="region of interest" description="Disordered" evidence="1">
    <location>
        <begin position="312"/>
        <end position="331"/>
    </location>
</feature>
<feature type="region of interest" description="Disordered" evidence="1">
    <location>
        <begin position="235"/>
        <end position="255"/>
    </location>
</feature>
<name>A0ABQ0LVP4_MYCCL</name>
<dbReference type="EMBL" id="DF848926">
    <property type="protein sequence ID" value="GAT55161.1"/>
    <property type="molecule type" value="Genomic_DNA"/>
</dbReference>
<feature type="region of interest" description="Disordered" evidence="1">
    <location>
        <begin position="163"/>
        <end position="188"/>
    </location>
</feature>
<feature type="compositionally biased region" description="Basic residues" evidence="1">
    <location>
        <begin position="59"/>
        <end position="69"/>
    </location>
</feature>
<accession>A0ABQ0LVP4</accession>
<keyword evidence="3" id="KW-1185">Reference proteome</keyword>